<dbReference type="AlphaFoldDB" id="A0A285VFH1"/>
<proteinExistence type="inferred from homology"/>
<dbReference type="Pfam" id="PF00126">
    <property type="entry name" value="HTH_1"/>
    <property type="match status" value="1"/>
</dbReference>
<evidence type="ECO:0000256" key="5">
    <source>
        <dbReference type="SAM" id="MobiDB-lite"/>
    </source>
</evidence>
<dbReference type="Pfam" id="PF03466">
    <property type="entry name" value="LysR_substrate"/>
    <property type="match status" value="1"/>
</dbReference>
<evidence type="ECO:0000256" key="1">
    <source>
        <dbReference type="ARBA" id="ARBA00009437"/>
    </source>
</evidence>
<dbReference type="InterPro" id="IPR036388">
    <property type="entry name" value="WH-like_DNA-bd_sf"/>
</dbReference>
<dbReference type="GO" id="GO:0000976">
    <property type="term" value="F:transcription cis-regulatory region binding"/>
    <property type="evidence" value="ECO:0007669"/>
    <property type="project" value="TreeGrafter"/>
</dbReference>
<keyword evidence="4" id="KW-0804">Transcription</keyword>
<dbReference type="PROSITE" id="PS50931">
    <property type="entry name" value="HTH_LYSR"/>
    <property type="match status" value="1"/>
</dbReference>
<dbReference type="SUPFAM" id="SSF46785">
    <property type="entry name" value="Winged helix' DNA-binding domain"/>
    <property type="match status" value="1"/>
</dbReference>
<feature type="domain" description="HTH lysR-type" evidence="6">
    <location>
        <begin position="8"/>
        <end position="65"/>
    </location>
</feature>
<comment type="similarity">
    <text evidence="1">Belongs to the LysR transcriptional regulatory family.</text>
</comment>
<gene>
    <name evidence="7" type="ORF">SAMN05660748_4188</name>
</gene>
<organism evidence="7 8">
    <name type="scientific">Blastococcus aggregatus</name>
    <dbReference type="NCBI Taxonomy" id="38502"/>
    <lineage>
        <taxon>Bacteria</taxon>
        <taxon>Bacillati</taxon>
        <taxon>Actinomycetota</taxon>
        <taxon>Actinomycetes</taxon>
        <taxon>Geodermatophilales</taxon>
        <taxon>Geodermatophilaceae</taxon>
        <taxon>Blastococcus</taxon>
    </lineage>
</organism>
<dbReference type="Proteomes" id="UP000219435">
    <property type="component" value="Unassembled WGS sequence"/>
</dbReference>
<dbReference type="GO" id="GO:0003700">
    <property type="term" value="F:DNA-binding transcription factor activity"/>
    <property type="evidence" value="ECO:0007669"/>
    <property type="project" value="InterPro"/>
</dbReference>
<keyword evidence="2" id="KW-0805">Transcription regulation</keyword>
<dbReference type="Gene3D" id="3.40.190.10">
    <property type="entry name" value="Periplasmic binding protein-like II"/>
    <property type="match status" value="2"/>
</dbReference>
<dbReference type="SUPFAM" id="SSF53850">
    <property type="entry name" value="Periplasmic binding protein-like II"/>
    <property type="match status" value="1"/>
</dbReference>
<protein>
    <submittedName>
        <fullName evidence="7">Transcriptional regulator</fullName>
    </submittedName>
</protein>
<dbReference type="InterPro" id="IPR000847">
    <property type="entry name" value="LysR_HTH_N"/>
</dbReference>
<dbReference type="PANTHER" id="PTHR30126">
    <property type="entry name" value="HTH-TYPE TRANSCRIPTIONAL REGULATOR"/>
    <property type="match status" value="1"/>
</dbReference>
<dbReference type="EMBL" id="OBQI01000007">
    <property type="protein sequence ID" value="SOC52820.1"/>
    <property type="molecule type" value="Genomic_DNA"/>
</dbReference>
<dbReference type="InterPro" id="IPR005119">
    <property type="entry name" value="LysR_subst-bd"/>
</dbReference>
<dbReference type="PANTHER" id="PTHR30126:SF39">
    <property type="entry name" value="HTH-TYPE TRANSCRIPTIONAL REGULATOR CYSL"/>
    <property type="match status" value="1"/>
</dbReference>
<dbReference type="RefSeq" id="WP_217991694.1">
    <property type="nucleotide sequence ID" value="NZ_OBQI01000007.1"/>
</dbReference>
<evidence type="ECO:0000256" key="2">
    <source>
        <dbReference type="ARBA" id="ARBA00023015"/>
    </source>
</evidence>
<feature type="region of interest" description="Disordered" evidence="5">
    <location>
        <begin position="296"/>
        <end position="325"/>
    </location>
</feature>
<dbReference type="Gene3D" id="1.10.10.10">
    <property type="entry name" value="Winged helix-like DNA-binding domain superfamily/Winged helix DNA-binding domain"/>
    <property type="match status" value="1"/>
</dbReference>
<reference evidence="8" key="1">
    <citation type="submission" date="2017-08" db="EMBL/GenBank/DDBJ databases">
        <authorList>
            <person name="Varghese N."/>
            <person name="Submissions S."/>
        </authorList>
    </citation>
    <scope>NUCLEOTIDE SEQUENCE [LARGE SCALE GENOMIC DNA]</scope>
    <source>
        <strain evidence="8">DSM 4725</strain>
    </source>
</reference>
<dbReference type="InterPro" id="IPR036390">
    <property type="entry name" value="WH_DNA-bd_sf"/>
</dbReference>
<evidence type="ECO:0000313" key="7">
    <source>
        <dbReference type="EMBL" id="SOC52820.1"/>
    </source>
</evidence>
<evidence type="ECO:0000256" key="3">
    <source>
        <dbReference type="ARBA" id="ARBA00023125"/>
    </source>
</evidence>
<evidence type="ECO:0000313" key="8">
    <source>
        <dbReference type="Proteomes" id="UP000219435"/>
    </source>
</evidence>
<sequence length="325" mass="33565">MPLSPHVPELGALELLLDVVATGSIGAAGRRHGVTQQAASARLRTLERQVGFAVLERRARGTRLTEAGTAFAAWAARVVEAAADLDTGLTALRHRGSARLRLAASMTVAEHLVPGWLAALRAHGGVEQITLTATNSAAVADLVRAGVVDLGLVEGPDPLADLSQVVVGTDDLVLVVAPDHPWARRRRPVAAALLARTPLVTREVGSGTRTALEQALGTPGPAPVLELSTATAVRESVRAGLGPAVLPRLAVAGDLRDGRLVPVGLTGVDLGRRLRAVWVGPTGRPPAGPARDLVATATARAHPPEPRRKGDAGGVTPRCSSSPHH</sequence>
<accession>A0A285VFH1</accession>
<evidence type="ECO:0000256" key="4">
    <source>
        <dbReference type="ARBA" id="ARBA00023163"/>
    </source>
</evidence>
<keyword evidence="8" id="KW-1185">Reference proteome</keyword>
<feature type="compositionally biased region" description="Basic and acidic residues" evidence="5">
    <location>
        <begin position="302"/>
        <end position="311"/>
    </location>
</feature>
<evidence type="ECO:0000259" key="6">
    <source>
        <dbReference type="PROSITE" id="PS50931"/>
    </source>
</evidence>
<name>A0A285VFH1_9ACTN</name>
<keyword evidence="3" id="KW-0238">DNA-binding</keyword>